<keyword evidence="4" id="KW-1185">Reference proteome</keyword>
<dbReference type="InterPro" id="IPR011856">
    <property type="entry name" value="tRNA_endonuc-like_dom_sf"/>
</dbReference>
<dbReference type="AlphaFoldDB" id="A0A9Q3UJ71"/>
<dbReference type="NCBIfam" id="TIGR00252">
    <property type="entry name" value="YraN family protein"/>
    <property type="match status" value="1"/>
</dbReference>
<reference evidence="3" key="1">
    <citation type="submission" date="2021-10" db="EMBL/GenBank/DDBJ databases">
        <title>The diversity and Nitrogen Metabolism of Culturable Nitrate-Utilizing Bacteria Within the Oxygen Minimum Zone of the Changjiang (Yangtze River)Estuary.</title>
        <authorList>
            <person name="Zhang D."/>
            <person name="Zheng J."/>
            <person name="Liu S."/>
            <person name="He W."/>
        </authorList>
    </citation>
    <scope>NUCLEOTIDE SEQUENCE</scope>
    <source>
        <strain evidence="3">FXH-223</strain>
    </source>
</reference>
<dbReference type="NCBIfam" id="NF009150">
    <property type="entry name" value="PRK12497.1-3"/>
    <property type="match status" value="1"/>
</dbReference>
<dbReference type="RefSeq" id="WP_228233458.1">
    <property type="nucleotide sequence ID" value="NZ_ARXL01000023.1"/>
</dbReference>
<dbReference type="InterPro" id="IPR003509">
    <property type="entry name" value="UPF0102_YraN-like"/>
</dbReference>
<dbReference type="EMBL" id="JAJGNA010000005">
    <property type="protein sequence ID" value="MCC4308166.1"/>
    <property type="molecule type" value="Genomic_DNA"/>
</dbReference>
<organism evidence="3 4">
    <name type="scientific">Alloalcanivorax marinus</name>
    <dbReference type="NCBI Taxonomy" id="1177169"/>
    <lineage>
        <taxon>Bacteria</taxon>
        <taxon>Pseudomonadati</taxon>
        <taxon>Pseudomonadota</taxon>
        <taxon>Gammaproteobacteria</taxon>
        <taxon>Oceanospirillales</taxon>
        <taxon>Alcanivoracaceae</taxon>
        <taxon>Alloalcanivorax</taxon>
    </lineage>
</organism>
<dbReference type="PANTHER" id="PTHR34039:SF1">
    <property type="entry name" value="UPF0102 PROTEIN YRAN"/>
    <property type="match status" value="1"/>
</dbReference>
<dbReference type="Proteomes" id="UP001108027">
    <property type="component" value="Unassembled WGS sequence"/>
</dbReference>
<dbReference type="SUPFAM" id="SSF52980">
    <property type="entry name" value="Restriction endonuclease-like"/>
    <property type="match status" value="1"/>
</dbReference>
<accession>A0A9Q3UJ71</accession>
<dbReference type="PANTHER" id="PTHR34039">
    <property type="entry name" value="UPF0102 PROTEIN YRAN"/>
    <property type="match status" value="1"/>
</dbReference>
<protein>
    <recommendedName>
        <fullName evidence="2">UPF0102 protein LL252_06240</fullName>
    </recommendedName>
</protein>
<dbReference type="GO" id="GO:0003676">
    <property type="term" value="F:nucleic acid binding"/>
    <property type="evidence" value="ECO:0007669"/>
    <property type="project" value="InterPro"/>
</dbReference>
<comment type="similarity">
    <text evidence="1 2">Belongs to the UPF0102 family.</text>
</comment>
<dbReference type="HAMAP" id="MF_00048">
    <property type="entry name" value="UPF0102"/>
    <property type="match status" value="1"/>
</dbReference>
<evidence type="ECO:0000313" key="3">
    <source>
        <dbReference type="EMBL" id="MCC4308166.1"/>
    </source>
</evidence>
<sequence length="128" mass="15017">MEGNNRDWRRQRGLRAERRVLDWLRERGLTPLAANYRCRLGEVDLIMEHGDTLVFVEVRWRAGRGYGGALASVDTRKQRRLIRAARHFLGRHPLQARRPCRFDVVGLEPDERGAVRYDWIQNAFYGDG</sequence>
<dbReference type="Pfam" id="PF02021">
    <property type="entry name" value="UPF0102"/>
    <property type="match status" value="1"/>
</dbReference>
<dbReference type="InterPro" id="IPR011335">
    <property type="entry name" value="Restrct_endonuc-II-like"/>
</dbReference>
<dbReference type="Gene3D" id="3.40.1350.10">
    <property type="match status" value="1"/>
</dbReference>
<comment type="caution">
    <text evidence="3">The sequence shown here is derived from an EMBL/GenBank/DDBJ whole genome shotgun (WGS) entry which is preliminary data.</text>
</comment>
<evidence type="ECO:0000256" key="2">
    <source>
        <dbReference type="HAMAP-Rule" id="MF_00048"/>
    </source>
</evidence>
<gene>
    <name evidence="3" type="ORF">LL252_06240</name>
</gene>
<proteinExistence type="inferred from homology"/>
<evidence type="ECO:0000313" key="4">
    <source>
        <dbReference type="Proteomes" id="UP001108027"/>
    </source>
</evidence>
<evidence type="ECO:0000256" key="1">
    <source>
        <dbReference type="ARBA" id="ARBA00006738"/>
    </source>
</evidence>
<name>A0A9Q3UJ71_9GAMM</name>